<accession>A0A433QEK2</accession>
<evidence type="ECO:0000256" key="1">
    <source>
        <dbReference type="SAM" id="MobiDB-lite"/>
    </source>
</evidence>
<feature type="region of interest" description="Disordered" evidence="1">
    <location>
        <begin position="1"/>
        <end position="30"/>
    </location>
</feature>
<evidence type="ECO:0000313" key="3">
    <source>
        <dbReference type="Proteomes" id="UP000274822"/>
    </source>
</evidence>
<feature type="compositionally biased region" description="Basic and acidic residues" evidence="1">
    <location>
        <begin position="1"/>
        <end position="11"/>
    </location>
</feature>
<proteinExistence type="predicted"/>
<gene>
    <name evidence="2" type="ORF">BC938DRAFT_482218</name>
</gene>
<keyword evidence="3" id="KW-1185">Reference proteome</keyword>
<feature type="compositionally biased region" description="Polar residues" evidence="1">
    <location>
        <begin position="78"/>
        <end position="88"/>
    </location>
</feature>
<protein>
    <submittedName>
        <fullName evidence="2">Uncharacterized protein</fullName>
    </submittedName>
</protein>
<comment type="caution">
    <text evidence="2">The sequence shown here is derived from an EMBL/GenBank/DDBJ whole genome shotgun (WGS) entry which is preliminary data.</text>
</comment>
<dbReference type="EMBL" id="RBNJ01007052">
    <property type="protein sequence ID" value="RUS28174.1"/>
    <property type="molecule type" value="Genomic_DNA"/>
</dbReference>
<feature type="region of interest" description="Disordered" evidence="1">
    <location>
        <begin position="62"/>
        <end position="88"/>
    </location>
</feature>
<dbReference type="Proteomes" id="UP000274822">
    <property type="component" value="Unassembled WGS sequence"/>
</dbReference>
<dbReference type="AlphaFoldDB" id="A0A433QEK2"/>
<name>A0A433QEK2_9FUNG</name>
<organism evidence="2 3">
    <name type="scientific">Jimgerdemannia flammicorona</name>
    <dbReference type="NCBI Taxonomy" id="994334"/>
    <lineage>
        <taxon>Eukaryota</taxon>
        <taxon>Fungi</taxon>
        <taxon>Fungi incertae sedis</taxon>
        <taxon>Mucoromycota</taxon>
        <taxon>Mucoromycotina</taxon>
        <taxon>Endogonomycetes</taxon>
        <taxon>Endogonales</taxon>
        <taxon>Endogonaceae</taxon>
        <taxon>Jimgerdemannia</taxon>
    </lineage>
</organism>
<evidence type="ECO:0000313" key="2">
    <source>
        <dbReference type="EMBL" id="RUS28174.1"/>
    </source>
</evidence>
<sequence length="88" mass="9594">MSFGTIREKSPKHPSSWKSSPITSRGAGNLDIKCPLVSYSSRTPAGLWSFVRVVTVSLERAHNELNASPRKPNDAISARSSKLLSLEV</sequence>
<reference evidence="2 3" key="1">
    <citation type="journal article" date="2018" name="New Phytol.">
        <title>Phylogenomics of Endogonaceae and evolution of mycorrhizas within Mucoromycota.</title>
        <authorList>
            <person name="Chang Y."/>
            <person name="Desiro A."/>
            <person name="Na H."/>
            <person name="Sandor L."/>
            <person name="Lipzen A."/>
            <person name="Clum A."/>
            <person name="Barry K."/>
            <person name="Grigoriev I.V."/>
            <person name="Martin F.M."/>
            <person name="Stajich J.E."/>
            <person name="Smith M.E."/>
            <person name="Bonito G."/>
            <person name="Spatafora J.W."/>
        </authorList>
    </citation>
    <scope>NUCLEOTIDE SEQUENCE [LARGE SCALE GENOMIC DNA]</scope>
    <source>
        <strain evidence="2 3">AD002</strain>
    </source>
</reference>